<keyword evidence="2" id="KW-1185">Reference proteome</keyword>
<dbReference type="Proteomes" id="UP001177260">
    <property type="component" value="Unassembled WGS sequence"/>
</dbReference>
<comment type="caution">
    <text evidence="1">The sequence shown here is derived from an EMBL/GenBank/DDBJ whole genome shotgun (WGS) entry which is preliminary data.</text>
</comment>
<organism evidence="1 2">
    <name type="scientific">Aspergillus melleus</name>
    <dbReference type="NCBI Taxonomy" id="138277"/>
    <lineage>
        <taxon>Eukaryota</taxon>
        <taxon>Fungi</taxon>
        <taxon>Dikarya</taxon>
        <taxon>Ascomycota</taxon>
        <taxon>Pezizomycotina</taxon>
        <taxon>Eurotiomycetes</taxon>
        <taxon>Eurotiomycetidae</taxon>
        <taxon>Eurotiales</taxon>
        <taxon>Aspergillaceae</taxon>
        <taxon>Aspergillus</taxon>
        <taxon>Aspergillus subgen. Circumdati</taxon>
    </lineage>
</organism>
<name>A0ACC3AVK0_9EURO</name>
<accession>A0ACC3AVK0</accession>
<protein>
    <submittedName>
        <fullName evidence="1">Uncharacterized protein</fullName>
    </submittedName>
</protein>
<proteinExistence type="predicted"/>
<sequence>MDHPQAPAPSQVALAMAIVKHKPADQDIKEYILQIRQHIKSSTEHTHFYPQEKFFDSVSFWQKAYEKSEAEQSKLLDRVFELERRNEALLAKLKGQEKDVGKDETTSKRKTPAGKNAAGARKRARTQVGISDLRASEYNYGSGDSVGGGFEYFEEVTGPFMRQFYALQKALQKRPSNGGLAQSAVALCRTIATGMSNLSSQKRVASGRAKKGSLQSKEPDIPAVLHSVDCSFQLLCQALERLSGSLAEAGLLVYHIVELYESTMNALQQECKSTTDQPSCDTKAKAKTSKSKQSAKSKRPVTNQSAGAQLSPHSEIATQIARLLNSMMISLDVSSAGHQSLLEGFLFALLSRVGKLLSLFVFHDLQHLPDLRADSEKLPTPAAIHAVGMNDQSHSAEKLGARHVIWLLERALAVMDDFRSSAPLSDSQRVDANIIFAGKVKERLQSTLLQAVFGKSSEWRHALQPIAKPDQRDLDRLLDHSQPSEQTTPDWFIQEVWRLLGWEMLERKPA</sequence>
<evidence type="ECO:0000313" key="2">
    <source>
        <dbReference type="Proteomes" id="UP001177260"/>
    </source>
</evidence>
<evidence type="ECO:0000313" key="1">
    <source>
        <dbReference type="EMBL" id="KAK1141675.1"/>
    </source>
</evidence>
<dbReference type="EMBL" id="JAOPJF010000060">
    <property type="protein sequence ID" value="KAK1141675.1"/>
    <property type="molecule type" value="Genomic_DNA"/>
</dbReference>
<reference evidence="1 2" key="1">
    <citation type="journal article" date="2023" name="ACS Omega">
        <title>Identification of the Neoaspergillic Acid Biosynthesis Gene Cluster by Establishing an In Vitro CRISPR-Ribonucleoprotein Genetic System in Aspergillus melleus.</title>
        <authorList>
            <person name="Yuan B."/>
            <person name="Grau M.F."/>
            <person name="Murata R.M."/>
            <person name="Torok T."/>
            <person name="Venkateswaran K."/>
            <person name="Stajich J.E."/>
            <person name="Wang C.C.C."/>
        </authorList>
    </citation>
    <scope>NUCLEOTIDE SEQUENCE [LARGE SCALE GENOMIC DNA]</scope>
    <source>
        <strain evidence="1 2">IMV 1140</strain>
    </source>
</reference>
<gene>
    <name evidence="1" type="ORF">N8T08_008773</name>
</gene>